<proteinExistence type="predicted"/>
<dbReference type="InterPro" id="IPR011701">
    <property type="entry name" value="MFS"/>
</dbReference>
<evidence type="ECO:0000259" key="7">
    <source>
        <dbReference type="PROSITE" id="PS50850"/>
    </source>
</evidence>
<reference evidence="8 9" key="1">
    <citation type="submission" date="2023-12" db="EMBL/GenBank/DDBJ databases">
        <title>Novel species of the genus Arcicella isolated from rivers.</title>
        <authorList>
            <person name="Lu H."/>
        </authorList>
    </citation>
    <scope>NUCLEOTIDE SEQUENCE [LARGE SCALE GENOMIC DNA]</scope>
    <source>
        <strain evidence="8 9">KCTC 23307</strain>
    </source>
</reference>
<keyword evidence="3 6" id="KW-0812">Transmembrane</keyword>
<accession>A0ABU5Q6N1</accession>
<dbReference type="RefSeq" id="WP_323295675.1">
    <property type="nucleotide sequence ID" value="NZ_JAYFUM010000006.1"/>
</dbReference>
<evidence type="ECO:0000313" key="9">
    <source>
        <dbReference type="Proteomes" id="UP001302949"/>
    </source>
</evidence>
<dbReference type="EMBL" id="JAYFUM010000006">
    <property type="protein sequence ID" value="MEA5138506.1"/>
    <property type="molecule type" value="Genomic_DNA"/>
</dbReference>
<evidence type="ECO:0000256" key="1">
    <source>
        <dbReference type="ARBA" id="ARBA00004651"/>
    </source>
</evidence>
<comment type="subcellular location">
    <subcellularLocation>
        <location evidence="1">Cell membrane</location>
        <topology evidence="1">Multi-pass membrane protein</topology>
    </subcellularLocation>
</comment>
<name>A0ABU5Q6N1_9BACT</name>
<feature type="transmembrane region" description="Helical" evidence="6">
    <location>
        <begin position="370"/>
        <end position="389"/>
    </location>
</feature>
<dbReference type="InterPro" id="IPR036259">
    <property type="entry name" value="MFS_trans_sf"/>
</dbReference>
<evidence type="ECO:0000256" key="4">
    <source>
        <dbReference type="ARBA" id="ARBA00022989"/>
    </source>
</evidence>
<feature type="transmembrane region" description="Helical" evidence="6">
    <location>
        <begin position="139"/>
        <end position="161"/>
    </location>
</feature>
<comment type="caution">
    <text evidence="8">The sequence shown here is derived from an EMBL/GenBank/DDBJ whole genome shotgun (WGS) entry which is preliminary data.</text>
</comment>
<evidence type="ECO:0000313" key="8">
    <source>
        <dbReference type="EMBL" id="MEA5138506.1"/>
    </source>
</evidence>
<evidence type="ECO:0000256" key="5">
    <source>
        <dbReference type="ARBA" id="ARBA00023136"/>
    </source>
</evidence>
<dbReference type="SUPFAM" id="SSF103473">
    <property type="entry name" value="MFS general substrate transporter"/>
    <property type="match status" value="1"/>
</dbReference>
<feature type="transmembrane region" description="Helical" evidence="6">
    <location>
        <begin position="339"/>
        <end position="363"/>
    </location>
</feature>
<dbReference type="PANTHER" id="PTHR43124">
    <property type="entry name" value="PURINE EFFLUX PUMP PBUE"/>
    <property type="match status" value="1"/>
</dbReference>
<keyword evidence="2" id="KW-1003">Cell membrane</keyword>
<keyword evidence="5 6" id="KW-0472">Membrane</keyword>
<feature type="domain" description="Major facilitator superfamily (MFS) profile" evidence="7">
    <location>
        <begin position="11"/>
        <end position="394"/>
    </location>
</feature>
<feature type="transmembrane region" description="Helical" evidence="6">
    <location>
        <begin position="281"/>
        <end position="299"/>
    </location>
</feature>
<dbReference type="Pfam" id="PF07690">
    <property type="entry name" value="MFS_1"/>
    <property type="match status" value="1"/>
</dbReference>
<dbReference type="Proteomes" id="UP001302949">
    <property type="component" value="Unassembled WGS sequence"/>
</dbReference>
<gene>
    <name evidence="8" type="ORF">VB248_05165</name>
</gene>
<sequence length="394" mass="42734">MNKLLSYENKLLALMSITFGLVFMDRMAVAYLSPFIIKDLSLNNTQIGLLVSGLSFTWAFSGYFLTAWSEANNKKKIVFVLSVIVFSLCSISSGLAASFGVLLLTRLLMGLSEGPTLPLIQSFIAKESSKGRLGFNMGFLQSFGSTLFGFLIAPILLVALAENLGWRSTFFIVGIPGLILAFINWNFVKNSTAESSQTQEDKGLSFGEIMQFKNIKVAVLLSCCLMVWMNCCVAFLPKFIVEVQALPESEVGKILGLMGLSSLFSGIIVPTLSDKFGRKPLVIIFCFIGIFYPLAIILMQHSYLQLPAMFITYFMFGTVPVVFSAIPSETLPINSTGKGIGFIAGAGEFVGGVLGPVIAGILADKYGMEMPFYVAAIAAAIAFLASFSFTETKK</sequence>
<evidence type="ECO:0000256" key="6">
    <source>
        <dbReference type="SAM" id="Phobius"/>
    </source>
</evidence>
<feature type="transmembrane region" description="Helical" evidence="6">
    <location>
        <begin position="217"/>
        <end position="239"/>
    </location>
</feature>
<dbReference type="InterPro" id="IPR020846">
    <property type="entry name" value="MFS_dom"/>
</dbReference>
<keyword evidence="4 6" id="KW-1133">Transmembrane helix</keyword>
<evidence type="ECO:0000256" key="2">
    <source>
        <dbReference type="ARBA" id="ARBA00022475"/>
    </source>
</evidence>
<keyword evidence="9" id="KW-1185">Reference proteome</keyword>
<dbReference type="InterPro" id="IPR050189">
    <property type="entry name" value="MFS_Efflux_Transporters"/>
</dbReference>
<dbReference type="Gene3D" id="1.20.1250.20">
    <property type="entry name" value="MFS general substrate transporter like domains"/>
    <property type="match status" value="2"/>
</dbReference>
<evidence type="ECO:0000256" key="3">
    <source>
        <dbReference type="ARBA" id="ARBA00022692"/>
    </source>
</evidence>
<protein>
    <submittedName>
        <fullName evidence="8">MFS transporter</fullName>
    </submittedName>
</protein>
<feature type="transmembrane region" description="Helical" evidence="6">
    <location>
        <begin position="46"/>
        <end position="65"/>
    </location>
</feature>
<feature type="transmembrane region" description="Helical" evidence="6">
    <location>
        <begin position="168"/>
        <end position="188"/>
    </location>
</feature>
<organism evidence="8 9">
    <name type="scientific">Arcicella rigui</name>
    <dbReference type="NCBI Taxonomy" id="797020"/>
    <lineage>
        <taxon>Bacteria</taxon>
        <taxon>Pseudomonadati</taxon>
        <taxon>Bacteroidota</taxon>
        <taxon>Cytophagia</taxon>
        <taxon>Cytophagales</taxon>
        <taxon>Flectobacillaceae</taxon>
        <taxon>Arcicella</taxon>
    </lineage>
</organism>
<dbReference type="PANTHER" id="PTHR43124:SF3">
    <property type="entry name" value="CHLORAMPHENICOL EFFLUX PUMP RV0191"/>
    <property type="match status" value="1"/>
</dbReference>
<feature type="transmembrane region" description="Helical" evidence="6">
    <location>
        <begin position="306"/>
        <end position="327"/>
    </location>
</feature>
<feature type="transmembrane region" description="Helical" evidence="6">
    <location>
        <begin position="77"/>
        <end position="104"/>
    </location>
</feature>
<dbReference type="PROSITE" id="PS50850">
    <property type="entry name" value="MFS"/>
    <property type="match status" value="1"/>
</dbReference>
<feature type="transmembrane region" description="Helical" evidence="6">
    <location>
        <begin position="251"/>
        <end position="269"/>
    </location>
</feature>